<keyword evidence="11" id="KW-1185">Reference proteome</keyword>
<dbReference type="FunFam" id="1.10.10.60:FF:000060">
    <property type="entry name" value="MYB transcription factor"/>
    <property type="match status" value="1"/>
</dbReference>
<dbReference type="EMBL" id="KI630513">
    <property type="protein sequence ID" value="EYU37627.1"/>
    <property type="molecule type" value="Genomic_DNA"/>
</dbReference>
<name>A0A022RBC1_ERYGU</name>
<dbReference type="GO" id="GO:0000981">
    <property type="term" value="F:DNA-binding transcription factor activity, RNA polymerase II-specific"/>
    <property type="evidence" value="ECO:0000318"/>
    <property type="project" value="GO_Central"/>
</dbReference>
<dbReference type="GO" id="GO:0005634">
    <property type="term" value="C:nucleus"/>
    <property type="evidence" value="ECO:0000318"/>
    <property type="project" value="GO_Central"/>
</dbReference>
<evidence type="ECO:0000313" key="10">
    <source>
        <dbReference type="EMBL" id="EYU37627.1"/>
    </source>
</evidence>
<evidence type="ECO:0000256" key="5">
    <source>
        <dbReference type="ARBA" id="ARBA00023163"/>
    </source>
</evidence>
<dbReference type="Proteomes" id="UP000030748">
    <property type="component" value="Unassembled WGS sequence"/>
</dbReference>
<keyword evidence="4" id="KW-0238">DNA-binding</keyword>
<dbReference type="eggNOG" id="KOG0048">
    <property type="taxonomic scope" value="Eukaryota"/>
</dbReference>
<dbReference type="CDD" id="cd00167">
    <property type="entry name" value="SANT"/>
    <property type="match status" value="2"/>
</dbReference>
<feature type="region of interest" description="Disordered" evidence="7">
    <location>
        <begin position="178"/>
        <end position="197"/>
    </location>
</feature>
<dbReference type="OrthoDB" id="2143914at2759"/>
<keyword evidence="3" id="KW-0805">Transcription regulation</keyword>
<dbReference type="InterPro" id="IPR017930">
    <property type="entry name" value="Myb_dom"/>
</dbReference>
<dbReference type="Gene3D" id="1.10.10.60">
    <property type="entry name" value="Homeodomain-like"/>
    <property type="match status" value="2"/>
</dbReference>
<proteinExistence type="predicted"/>
<evidence type="ECO:0000256" key="7">
    <source>
        <dbReference type="SAM" id="MobiDB-lite"/>
    </source>
</evidence>
<feature type="compositionally biased region" description="Basic and acidic residues" evidence="7">
    <location>
        <begin position="215"/>
        <end position="228"/>
    </location>
</feature>
<dbReference type="GO" id="GO:0006355">
    <property type="term" value="P:regulation of DNA-templated transcription"/>
    <property type="evidence" value="ECO:0000318"/>
    <property type="project" value="GO_Central"/>
</dbReference>
<evidence type="ECO:0000259" key="8">
    <source>
        <dbReference type="PROSITE" id="PS50090"/>
    </source>
</evidence>
<dbReference type="AlphaFoldDB" id="A0A022RBC1"/>
<dbReference type="PROSITE" id="PS50090">
    <property type="entry name" value="MYB_LIKE"/>
    <property type="match status" value="2"/>
</dbReference>
<dbReference type="InterPro" id="IPR050560">
    <property type="entry name" value="MYB_TF"/>
</dbReference>
<dbReference type="SMART" id="SM00717">
    <property type="entry name" value="SANT"/>
    <property type="match status" value="2"/>
</dbReference>
<evidence type="ECO:0000256" key="4">
    <source>
        <dbReference type="ARBA" id="ARBA00023125"/>
    </source>
</evidence>
<dbReference type="GO" id="GO:0000978">
    <property type="term" value="F:RNA polymerase II cis-regulatory region sequence-specific DNA binding"/>
    <property type="evidence" value="ECO:0000318"/>
    <property type="project" value="GO_Central"/>
</dbReference>
<evidence type="ECO:0000256" key="3">
    <source>
        <dbReference type="ARBA" id="ARBA00023015"/>
    </source>
</evidence>
<dbReference type="PROSITE" id="PS51294">
    <property type="entry name" value="HTH_MYB"/>
    <property type="match status" value="2"/>
</dbReference>
<feature type="domain" description="HTH myb-type" evidence="9">
    <location>
        <begin position="9"/>
        <end position="62"/>
    </location>
</feature>
<evidence type="ECO:0000256" key="1">
    <source>
        <dbReference type="ARBA" id="ARBA00004123"/>
    </source>
</evidence>
<evidence type="ECO:0000256" key="2">
    <source>
        <dbReference type="ARBA" id="ARBA00022737"/>
    </source>
</evidence>
<evidence type="ECO:0000259" key="9">
    <source>
        <dbReference type="PROSITE" id="PS51294"/>
    </source>
</evidence>
<feature type="region of interest" description="Disordered" evidence="7">
    <location>
        <begin position="205"/>
        <end position="253"/>
    </location>
</feature>
<dbReference type="InterPro" id="IPR001005">
    <property type="entry name" value="SANT/Myb"/>
</dbReference>
<feature type="domain" description="HTH myb-type" evidence="9">
    <location>
        <begin position="63"/>
        <end position="113"/>
    </location>
</feature>
<organism evidence="10 11">
    <name type="scientific">Erythranthe guttata</name>
    <name type="common">Yellow monkey flower</name>
    <name type="synonym">Mimulus guttatus</name>
    <dbReference type="NCBI Taxonomy" id="4155"/>
    <lineage>
        <taxon>Eukaryota</taxon>
        <taxon>Viridiplantae</taxon>
        <taxon>Streptophyta</taxon>
        <taxon>Embryophyta</taxon>
        <taxon>Tracheophyta</taxon>
        <taxon>Spermatophyta</taxon>
        <taxon>Magnoliopsida</taxon>
        <taxon>eudicotyledons</taxon>
        <taxon>Gunneridae</taxon>
        <taxon>Pentapetalae</taxon>
        <taxon>asterids</taxon>
        <taxon>lamiids</taxon>
        <taxon>Lamiales</taxon>
        <taxon>Phrymaceae</taxon>
        <taxon>Erythranthe</taxon>
    </lineage>
</organism>
<dbReference type="PhylomeDB" id="A0A022RBC1"/>
<keyword evidence="6" id="KW-0539">Nucleus</keyword>
<dbReference type="InterPro" id="IPR009057">
    <property type="entry name" value="Homeodomain-like_sf"/>
</dbReference>
<keyword evidence="2" id="KW-0677">Repeat</keyword>
<dbReference type="PANTHER" id="PTHR45614:SF190">
    <property type="entry name" value="TRANSCRIPTION FACTOR MYB44"/>
    <property type="match status" value="1"/>
</dbReference>
<reference evidence="10 11" key="1">
    <citation type="journal article" date="2013" name="Proc. Natl. Acad. Sci. U.S.A.">
        <title>Fine-scale variation in meiotic recombination in Mimulus inferred from population shotgun sequencing.</title>
        <authorList>
            <person name="Hellsten U."/>
            <person name="Wright K.M."/>
            <person name="Jenkins J."/>
            <person name="Shu S."/>
            <person name="Yuan Y."/>
            <person name="Wessler S.R."/>
            <person name="Schmutz J."/>
            <person name="Willis J.H."/>
            <person name="Rokhsar D.S."/>
        </authorList>
    </citation>
    <scope>NUCLEOTIDE SEQUENCE [LARGE SCALE GENOMIC DNA]</scope>
    <source>
        <strain evidence="11">cv. DUN x IM62</strain>
    </source>
</reference>
<keyword evidence="5" id="KW-0804">Transcription</keyword>
<dbReference type="PANTHER" id="PTHR45614">
    <property type="entry name" value="MYB PROTEIN-RELATED"/>
    <property type="match status" value="1"/>
</dbReference>
<comment type="subcellular location">
    <subcellularLocation>
        <location evidence="1">Nucleus</location>
    </subcellularLocation>
</comment>
<feature type="domain" description="Myb-like" evidence="8">
    <location>
        <begin position="7"/>
        <end position="58"/>
    </location>
</feature>
<evidence type="ECO:0000313" key="11">
    <source>
        <dbReference type="Proteomes" id="UP000030748"/>
    </source>
</evidence>
<protein>
    <submittedName>
        <fullName evidence="10">Uncharacterized protein</fullName>
    </submittedName>
</protein>
<dbReference type="OMA" id="EHAVQAP"/>
<evidence type="ECO:0000256" key="6">
    <source>
        <dbReference type="ARBA" id="ARBA00023242"/>
    </source>
</evidence>
<gene>
    <name evidence="10" type="ORF">MIMGU_mgv1a026376mg</name>
</gene>
<feature type="domain" description="Myb-like" evidence="8">
    <location>
        <begin position="59"/>
        <end position="109"/>
    </location>
</feature>
<dbReference type="Pfam" id="PF00249">
    <property type="entry name" value="Myb_DNA-binding"/>
    <property type="match status" value="2"/>
</dbReference>
<dbReference type="KEGG" id="egt:105957522"/>
<sequence>MAAEKEVSDRIKGPWSAEEDELLKKLVERHGARNWSLICRSIPGRSGKSCRLRWCNQLSPEVQHRPFTAEEDETILKAHSEFGNKWASISRLLVGRTDNAIKNHWNSTLKRKFAADAAACGGGGEEERRTQVLRRSGCRDISAAMRHGLNLISHESNSDSESSDSDNKANLYFPVTRSELAAPQRKPPPTVVDVESINDTDLTALTLGLPGTRSDSSEKSIGVRESRRSQGSGESSRFPITAEEEENKPPSLAPELLVVMQELIRKEVRNYLSEHGEINPGIKRSGISRIID</sequence>
<dbReference type="SUPFAM" id="SSF46689">
    <property type="entry name" value="Homeodomain-like"/>
    <property type="match status" value="1"/>
</dbReference>
<accession>A0A022RBC1</accession>